<reference evidence="5 6" key="1">
    <citation type="journal article" date="2012" name="Science">
        <title>Ecological populations of bacteria act as socially cohesive units of antibiotic production and resistance.</title>
        <authorList>
            <person name="Cordero O.X."/>
            <person name="Wildschutte H."/>
            <person name="Kirkup B."/>
            <person name="Proehl S."/>
            <person name="Ngo L."/>
            <person name="Hussain F."/>
            <person name="Le Roux F."/>
            <person name="Mincer T."/>
            <person name="Polz M.F."/>
        </authorList>
    </citation>
    <scope>NUCLEOTIDE SEQUENCE [LARGE SCALE GENOMIC DNA]</scope>
    <source>
        <strain evidence="5 6">FF-238</strain>
    </source>
</reference>
<dbReference type="SMART" id="SM00382">
    <property type="entry name" value="AAA"/>
    <property type="match status" value="1"/>
</dbReference>
<dbReference type="PANTHER" id="PTHR42734:SF7">
    <property type="entry name" value="ATP-BINDING COMPONENT OF ABC TRANSPORTER-RELATED"/>
    <property type="match status" value="1"/>
</dbReference>
<dbReference type="Pfam" id="PF00005">
    <property type="entry name" value="ABC_tran"/>
    <property type="match status" value="1"/>
</dbReference>
<dbReference type="PANTHER" id="PTHR42734">
    <property type="entry name" value="METAL TRANSPORT SYSTEM ATP-BINDING PROTEIN TM_0124-RELATED"/>
    <property type="match status" value="1"/>
</dbReference>
<keyword evidence="2" id="KW-0547">Nucleotide-binding</keyword>
<gene>
    <name evidence="5" type="ORF">A130_09850</name>
</gene>
<keyword evidence="1" id="KW-0813">Transport</keyword>
<feature type="domain" description="ABC transporter" evidence="4">
    <location>
        <begin position="17"/>
        <end position="243"/>
    </location>
</feature>
<keyword evidence="3 5" id="KW-0067">ATP-binding</keyword>
<sequence>MMQDRNAKRHPSQGPKIQLKQVGLSYDDNVILDQINVSFDAGKCHVIMGPNGGGKTSLLRSILGFTPFKGHIDIQWPERVGKIGYVPQKAMFESSLPLTVMDFILLNQTRSPLFWKRNRKHTEHALEQLDRVGMAGRADRRMGQLSGGEQQRVLFAQALLDDPQLLVLDEPTTGMDDQGVRYLESLIHEYVADGKTVLAVHHDVSAVRRLEAQVHVVNRYLVDSGSYQEVLQPEKIERLFNHYSAPQIAIPSDDSKTTNQNEVA</sequence>
<keyword evidence="6" id="KW-1185">Reference proteome</keyword>
<evidence type="ECO:0000256" key="3">
    <source>
        <dbReference type="ARBA" id="ARBA00022840"/>
    </source>
</evidence>
<dbReference type="GO" id="GO:0016887">
    <property type="term" value="F:ATP hydrolysis activity"/>
    <property type="evidence" value="ECO:0007669"/>
    <property type="project" value="InterPro"/>
</dbReference>
<evidence type="ECO:0000256" key="2">
    <source>
        <dbReference type="ARBA" id="ARBA00022741"/>
    </source>
</evidence>
<comment type="caution">
    <text evidence="5">The sequence shown here is derived from an EMBL/GenBank/DDBJ whole genome shotgun (WGS) entry which is preliminary data.</text>
</comment>
<evidence type="ECO:0000313" key="6">
    <source>
        <dbReference type="Proteomes" id="UP000094165"/>
    </source>
</evidence>
<dbReference type="InterPro" id="IPR050153">
    <property type="entry name" value="Metal_Ion_Import_ABC"/>
</dbReference>
<evidence type="ECO:0000259" key="4">
    <source>
        <dbReference type="PROSITE" id="PS50893"/>
    </source>
</evidence>
<dbReference type="InterPro" id="IPR003439">
    <property type="entry name" value="ABC_transporter-like_ATP-bd"/>
</dbReference>
<dbReference type="InterPro" id="IPR003593">
    <property type="entry name" value="AAA+_ATPase"/>
</dbReference>
<evidence type="ECO:0000313" key="5">
    <source>
        <dbReference type="EMBL" id="OEE69577.1"/>
    </source>
</evidence>
<dbReference type="Gene3D" id="3.40.50.300">
    <property type="entry name" value="P-loop containing nucleotide triphosphate hydrolases"/>
    <property type="match status" value="1"/>
</dbReference>
<dbReference type="Proteomes" id="UP000094165">
    <property type="component" value="Unassembled WGS sequence"/>
</dbReference>
<name>A0A1E5CLL3_9VIBR</name>
<dbReference type="PROSITE" id="PS50893">
    <property type="entry name" value="ABC_TRANSPORTER_2"/>
    <property type="match status" value="1"/>
</dbReference>
<dbReference type="InterPro" id="IPR017871">
    <property type="entry name" value="ABC_transporter-like_CS"/>
</dbReference>
<dbReference type="InterPro" id="IPR027417">
    <property type="entry name" value="P-loop_NTPase"/>
</dbReference>
<dbReference type="AlphaFoldDB" id="A0A1E5CLL3"/>
<dbReference type="GO" id="GO:0005524">
    <property type="term" value="F:ATP binding"/>
    <property type="evidence" value="ECO:0007669"/>
    <property type="project" value="UniProtKB-KW"/>
</dbReference>
<evidence type="ECO:0000256" key="1">
    <source>
        <dbReference type="ARBA" id="ARBA00022448"/>
    </source>
</evidence>
<dbReference type="PROSITE" id="PS00211">
    <property type="entry name" value="ABC_TRANSPORTER_1"/>
    <property type="match status" value="1"/>
</dbReference>
<dbReference type="SUPFAM" id="SSF52540">
    <property type="entry name" value="P-loop containing nucleoside triphosphate hydrolases"/>
    <property type="match status" value="1"/>
</dbReference>
<dbReference type="RefSeq" id="WP_017051637.1">
    <property type="nucleotide sequence ID" value="NZ_AJYW02000313.1"/>
</dbReference>
<accession>A0A1E5CLL3</accession>
<organism evidence="5 6">
    <name type="scientific">Vibrio genomosp. F6 str. FF-238</name>
    <dbReference type="NCBI Taxonomy" id="1191298"/>
    <lineage>
        <taxon>Bacteria</taxon>
        <taxon>Pseudomonadati</taxon>
        <taxon>Pseudomonadota</taxon>
        <taxon>Gammaproteobacteria</taxon>
        <taxon>Vibrionales</taxon>
        <taxon>Vibrionaceae</taxon>
        <taxon>Vibrio</taxon>
    </lineage>
</organism>
<dbReference type="EMBL" id="AJYW02000313">
    <property type="protein sequence ID" value="OEE69577.1"/>
    <property type="molecule type" value="Genomic_DNA"/>
</dbReference>
<proteinExistence type="predicted"/>
<protein>
    <submittedName>
        <fullName evidence="5">ABC transporter ATP-binding protein</fullName>
    </submittedName>
</protein>